<keyword evidence="5" id="KW-1185">Reference proteome</keyword>
<evidence type="ECO:0000313" key="5">
    <source>
        <dbReference type="Proteomes" id="UP000620046"/>
    </source>
</evidence>
<dbReference type="SUPFAM" id="SSF53613">
    <property type="entry name" value="Ribokinase-like"/>
    <property type="match status" value="1"/>
</dbReference>
<dbReference type="Proteomes" id="UP000620046">
    <property type="component" value="Unassembled WGS sequence"/>
</dbReference>
<organism evidence="4 5">
    <name type="scientific">Dyella nitratireducens</name>
    <dbReference type="NCBI Taxonomy" id="1849580"/>
    <lineage>
        <taxon>Bacteria</taxon>
        <taxon>Pseudomonadati</taxon>
        <taxon>Pseudomonadota</taxon>
        <taxon>Gammaproteobacteria</taxon>
        <taxon>Lysobacterales</taxon>
        <taxon>Rhodanobacteraceae</taxon>
        <taxon>Dyella</taxon>
    </lineage>
</organism>
<gene>
    <name evidence="4" type="ORF">GCM10010981_30170</name>
</gene>
<dbReference type="PANTHER" id="PTHR10584">
    <property type="entry name" value="SUGAR KINASE"/>
    <property type="match status" value="1"/>
</dbReference>
<dbReference type="Pfam" id="PF00294">
    <property type="entry name" value="PfkB"/>
    <property type="match status" value="1"/>
</dbReference>
<proteinExistence type="predicted"/>
<reference evidence="5" key="1">
    <citation type="journal article" date="2019" name="Int. J. Syst. Evol. Microbiol.">
        <title>The Global Catalogue of Microorganisms (GCM) 10K type strain sequencing project: providing services to taxonomists for standard genome sequencing and annotation.</title>
        <authorList>
            <consortium name="The Broad Institute Genomics Platform"/>
            <consortium name="The Broad Institute Genome Sequencing Center for Infectious Disease"/>
            <person name="Wu L."/>
            <person name="Ma J."/>
        </authorList>
    </citation>
    <scope>NUCLEOTIDE SEQUENCE [LARGE SCALE GENOMIC DNA]</scope>
    <source>
        <strain evidence="5">CGMCC 1.15439</strain>
    </source>
</reference>
<dbReference type="Gene3D" id="3.40.1190.20">
    <property type="match status" value="1"/>
</dbReference>
<dbReference type="InterPro" id="IPR011611">
    <property type="entry name" value="PfkB_dom"/>
</dbReference>
<evidence type="ECO:0000259" key="3">
    <source>
        <dbReference type="Pfam" id="PF00294"/>
    </source>
</evidence>
<protein>
    <submittedName>
        <fullName evidence="4">Ribokinase</fullName>
    </submittedName>
</protein>
<sequence>MAFSEPMKRWDVVVVGEIYADHVFSGFQRWPAAGEEVHAEHYVRELGGGAVNTACALARLQHRVRLIGLIGEADRSWFETRMQGFGLSADGLRSDPLGTGVTMSVSTAEDRSFYTYLGANRRLAELLDDETIRAELIAARHVHFAMPLAADMAKRLFPLLRKAGCTTSLDVGFSPDWLTDPVNQWTCRAVDYFFPNQTEAQWLSGGESAEAFRNWASFMDIRHGVIKLGAAGAAAVVNGELLHVPPPRVDAVDMTGAGDAFDAGYIDGVLNGESTQDCLRRACICGALCTTRIGALEGLPDSFSLRSIYEQTYGT</sequence>
<evidence type="ECO:0000256" key="2">
    <source>
        <dbReference type="ARBA" id="ARBA00022777"/>
    </source>
</evidence>
<comment type="caution">
    <text evidence="4">The sequence shown here is derived from an EMBL/GenBank/DDBJ whole genome shotgun (WGS) entry which is preliminary data.</text>
</comment>
<dbReference type="InterPro" id="IPR029056">
    <property type="entry name" value="Ribokinase-like"/>
</dbReference>
<dbReference type="PANTHER" id="PTHR10584:SF166">
    <property type="entry name" value="RIBOKINASE"/>
    <property type="match status" value="1"/>
</dbReference>
<feature type="domain" description="Carbohydrate kinase PfkB" evidence="3">
    <location>
        <begin position="11"/>
        <end position="300"/>
    </location>
</feature>
<keyword evidence="1" id="KW-0808">Transferase</keyword>
<accession>A0ABQ1G8X8</accession>
<keyword evidence="2" id="KW-0418">Kinase</keyword>
<name>A0ABQ1G8X8_9GAMM</name>
<evidence type="ECO:0000313" key="4">
    <source>
        <dbReference type="EMBL" id="GGA38900.1"/>
    </source>
</evidence>
<evidence type="ECO:0000256" key="1">
    <source>
        <dbReference type="ARBA" id="ARBA00022679"/>
    </source>
</evidence>
<dbReference type="EMBL" id="BMJA01000002">
    <property type="protein sequence ID" value="GGA38900.1"/>
    <property type="molecule type" value="Genomic_DNA"/>
</dbReference>